<dbReference type="OrthoDB" id="9758506at2"/>
<evidence type="ECO:0000313" key="13">
    <source>
        <dbReference type="Proteomes" id="UP000288197"/>
    </source>
</evidence>
<evidence type="ECO:0000256" key="9">
    <source>
        <dbReference type="ARBA" id="ARBA00023204"/>
    </source>
</evidence>
<evidence type="ECO:0000256" key="7">
    <source>
        <dbReference type="ARBA" id="ARBA00022840"/>
    </source>
</evidence>
<keyword evidence="6" id="KW-0269">Exonuclease</keyword>
<evidence type="ECO:0000256" key="1">
    <source>
        <dbReference type="ARBA" id="ARBA00022722"/>
    </source>
</evidence>
<dbReference type="GO" id="GO:0006310">
    <property type="term" value="P:DNA recombination"/>
    <property type="evidence" value="ECO:0007669"/>
    <property type="project" value="TreeGrafter"/>
</dbReference>
<dbReference type="Gene3D" id="3.90.320.10">
    <property type="match status" value="1"/>
</dbReference>
<keyword evidence="9" id="KW-0234">DNA repair</keyword>
<name>A0A369ASV0_9ENTE</name>
<dbReference type="PANTHER" id="PTHR30591:SF1">
    <property type="entry name" value="RECBCD ENZYME SUBUNIT RECC"/>
    <property type="match status" value="1"/>
</dbReference>
<evidence type="ECO:0000259" key="10">
    <source>
        <dbReference type="Pfam" id="PF12705"/>
    </source>
</evidence>
<sequence length="1191" mass="139646">MLVSVQFVIGSASQDHSKELVKMADEWLQQSSDHEVFYLVPNHVKFETEIHVLKELAELPRYSKWENMVSMRLQVFSFSRLAWYYLQNTAEYQEQQLSTVSKFMILKQVLLENATNLELFQYETNKPGFVEQLIDLFDELQEGFITPEDLEETLNELKIQGKVTENFIKLNDIKAIYTYYSERISELDASGHDLLLSLGNYLQNKNLKNVMFIVSGFSNFTAIEKQLIESLMKASGEFKISLVVDKAYTNQVPEARDLFFNTGHLYYELYQIAKENKLPILFDKKLTDETTSMTDLDMVWQQSQKLMKTSDKVLMDKSNVPLEVWNAVDPYNEMLSVAKEIRRLVSIEGYRYQDITVLTRDLASYQQIISPILVENDIPFYFNQEEEMKHHPLIEFINALFQMKQHFYQYKDVLRFLRSEIFSPNSLEIDSLPEWENHRKELREAVDYTENVVLAYGYSGSDWVKKRDWRYVYYQYEYEDEVEGEKIDKDVEIQHISNDVRHLIRDYVAPFFEKLDEVKLGKEASILFYEFMIQVGVEKQIQFMRDLALERGDLVKAKNHEQTWQAFVTLLDEYTELMGELDFDLDDFIQIFKTGLEGLTYSKVPTTLDQLEITSMDFVRAKKSKVTLIIGATDQQLPKKIENKTLLSDEERGFLKEVLPFEKYLKKDQTKDLAREPFVFYLSLLSATDKLIITYPKSSDNSKELKISPYVTILKQELQLKEIPKEQGFKWQETPNTTLFSTDDVLLREWIDFKRQLTDEKQATPWIFHQLEKRLLKKYPLKTARLLASLAHENIPENLSSVSVETLYGETVYASVSKIENFHKCQYKYFLMYGLGLRERDQFELSPAATGDFYHEALDQFFKEIIKGQYILSQMTQEEIQVVTENVLKEVLGQDKFGILNTTNRMNYIKYQLSKTIERIGWSLKKQSERSNMTVVQTEVLFGQILQDQGLASLDFDLSNRKKLKVRGKIDRIDKMKVEDDLYLSVIDYKSSKHNFDFVDAYYGLALQMITYLNVALNNAVSLVGEEAKAAGAFYMHVQNPMIPASEKINEENIEEELLKSYQYNGLLTNEEAVLELLDKTMEPGVKSLVYPYQQLKKETMKSSQFVTNDELDFLIENNQNRFREAGEAIFEGSTLLNPAYRKQKRIACEYCPFRSVCQFDVMLKENNYHRIEELSKEEIMEKDKEVDHDE</sequence>
<evidence type="ECO:0000256" key="3">
    <source>
        <dbReference type="ARBA" id="ARBA00022763"/>
    </source>
</evidence>
<keyword evidence="7" id="KW-0067">ATP-binding</keyword>
<dbReference type="GO" id="GO:0004386">
    <property type="term" value="F:helicase activity"/>
    <property type="evidence" value="ECO:0007669"/>
    <property type="project" value="UniProtKB-KW"/>
</dbReference>
<evidence type="ECO:0000256" key="5">
    <source>
        <dbReference type="ARBA" id="ARBA00022806"/>
    </source>
</evidence>
<accession>A0A369ASV0</accession>
<keyword evidence="3" id="KW-0227">DNA damage</keyword>
<dbReference type="Pfam" id="PF21445">
    <property type="entry name" value="ADDB_N"/>
    <property type="match status" value="1"/>
</dbReference>
<evidence type="ECO:0000256" key="2">
    <source>
        <dbReference type="ARBA" id="ARBA00022741"/>
    </source>
</evidence>
<protein>
    <submittedName>
        <fullName evidence="12">Uncharacterized protein</fullName>
    </submittedName>
</protein>
<evidence type="ECO:0000259" key="11">
    <source>
        <dbReference type="Pfam" id="PF21445"/>
    </source>
</evidence>
<dbReference type="SUPFAM" id="SSF52540">
    <property type="entry name" value="P-loop containing nucleoside triphosphate hydrolases"/>
    <property type="match status" value="1"/>
</dbReference>
<dbReference type="InterPro" id="IPR011604">
    <property type="entry name" value="PDDEXK-like_dom_sf"/>
</dbReference>
<evidence type="ECO:0000313" key="12">
    <source>
        <dbReference type="EMBL" id="RST99935.1"/>
    </source>
</evidence>
<dbReference type="Proteomes" id="UP000288197">
    <property type="component" value="Unassembled WGS sequence"/>
</dbReference>
<dbReference type="GO" id="GO:0003677">
    <property type="term" value="F:DNA binding"/>
    <property type="evidence" value="ECO:0007669"/>
    <property type="project" value="UniProtKB-KW"/>
</dbReference>
<evidence type="ECO:0000256" key="6">
    <source>
        <dbReference type="ARBA" id="ARBA00022839"/>
    </source>
</evidence>
<dbReference type="GO" id="GO:0004527">
    <property type="term" value="F:exonuclease activity"/>
    <property type="evidence" value="ECO:0007669"/>
    <property type="project" value="UniProtKB-KW"/>
</dbReference>
<evidence type="ECO:0000256" key="4">
    <source>
        <dbReference type="ARBA" id="ARBA00022801"/>
    </source>
</evidence>
<evidence type="ECO:0000256" key="8">
    <source>
        <dbReference type="ARBA" id="ARBA00023125"/>
    </source>
</evidence>
<dbReference type="GO" id="GO:0006281">
    <property type="term" value="P:DNA repair"/>
    <property type="evidence" value="ECO:0007669"/>
    <property type="project" value="UniProtKB-KW"/>
</dbReference>
<dbReference type="InterPro" id="IPR049035">
    <property type="entry name" value="ADDB_N"/>
</dbReference>
<dbReference type="AlphaFoldDB" id="A0A369ASV0"/>
<dbReference type="InterPro" id="IPR027417">
    <property type="entry name" value="P-loop_NTPase"/>
</dbReference>
<dbReference type="PANTHER" id="PTHR30591">
    <property type="entry name" value="RECBCD ENZYME SUBUNIT RECC"/>
    <property type="match status" value="1"/>
</dbReference>
<dbReference type="GO" id="GO:0005524">
    <property type="term" value="F:ATP binding"/>
    <property type="evidence" value="ECO:0007669"/>
    <property type="project" value="UniProtKB-KW"/>
</dbReference>
<gene>
    <name evidence="12" type="ORF">CBF32_11215</name>
</gene>
<keyword evidence="2" id="KW-0547">Nucleotide-binding</keyword>
<feature type="domain" description="PD-(D/E)XK endonuclease-like" evidence="10">
    <location>
        <begin position="814"/>
        <end position="1159"/>
    </location>
</feature>
<reference evidence="12 13" key="1">
    <citation type="submission" date="2017-05" db="EMBL/GenBank/DDBJ databases">
        <title>Vagococcus spp. assemblies.</title>
        <authorList>
            <person name="Gulvik C.A."/>
        </authorList>
    </citation>
    <scope>NUCLEOTIDE SEQUENCE [LARGE SCALE GENOMIC DNA]</scope>
    <source>
        <strain evidence="12 13">NCFB 2497</strain>
    </source>
</reference>
<dbReference type="Pfam" id="PF12705">
    <property type="entry name" value="PDDEXK_1"/>
    <property type="match status" value="1"/>
</dbReference>
<keyword evidence="5" id="KW-0347">Helicase</keyword>
<dbReference type="InterPro" id="IPR038726">
    <property type="entry name" value="PDDEXK_AddAB-type"/>
</dbReference>
<keyword evidence="13" id="KW-1185">Reference proteome</keyword>
<organism evidence="12 13">
    <name type="scientific">Vagococcus fluvialis</name>
    <dbReference type="NCBI Taxonomy" id="2738"/>
    <lineage>
        <taxon>Bacteria</taxon>
        <taxon>Bacillati</taxon>
        <taxon>Bacillota</taxon>
        <taxon>Bacilli</taxon>
        <taxon>Lactobacillales</taxon>
        <taxon>Enterococcaceae</taxon>
        <taxon>Vagococcus</taxon>
    </lineage>
</organism>
<keyword evidence="4" id="KW-0378">Hydrolase</keyword>
<feature type="domain" description="ATP-dependent helicase/deoxyribonuclease subunit B N-terminal" evidence="11">
    <location>
        <begin position="7"/>
        <end position="284"/>
    </location>
</feature>
<keyword evidence="8" id="KW-0238">DNA-binding</keyword>
<dbReference type="EMBL" id="NGJX01000013">
    <property type="protein sequence ID" value="RST99935.1"/>
    <property type="molecule type" value="Genomic_DNA"/>
</dbReference>
<keyword evidence="1" id="KW-0540">Nuclease</keyword>
<dbReference type="Gene3D" id="3.40.50.300">
    <property type="entry name" value="P-loop containing nucleotide triphosphate hydrolases"/>
    <property type="match status" value="3"/>
</dbReference>
<comment type="caution">
    <text evidence="12">The sequence shown here is derived from an EMBL/GenBank/DDBJ whole genome shotgun (WGS) entry which is preliminary data.</text>
</comment>
<proteinExistence type="predicted"/>